<dbReference type="PROSITE" id="PS00092">
    <property type="entry name" value="N6_MTASE"/>
    <property type="match status" value="1"/>
</dbReference>
<organism evidence="5 6">
    <name type="scientific">Gloeothece verrucosa (strain PCC 7822)</name>
    <name type="common">Cyanothece sp. (strain PCC 7822)</name>
    <dbReference type="NCBI Taxonomy" id="497965"/>
    <lineage>
        <taxon>Bacteria</taxon>
        <taxon>Bacillati</taxon>
        <taxon>Cyanobacteriota</taxon>
        <taxon>Cyanophyceae</taxon>
        <taxon>Oscillatoriophycideae</taxon>
        <taxon>Chroococcales</taxon>
        <taxon>Aphanothecaceae</taxon>
        <taxon>Gloeothece</taxon>
        <taxon>Gloeothece verrucosa</taxon>
    </lineage>
</organism>
<keyword evidence="2 5" id="KW-0489">Methyltransferase</keyword>
<dbReference type="InterPro" id="IPR041025">
    <property type="entry name" value="HNH_repeat"/>
</dbReference>
<keyword evidence="3" id="KW-0808">Transferase</keyword>
<dbReference type="OrthoDB" id="9800801at2"/>
<evidence type="ECO:0000313" key="5">
    <source>
        <dbReference type="EMBL" id="ADN13258.1"/>
    </source>
</evidence>
<feature type="domain" description="DNA methylase N-4/N-6" evidence="4">
    <location>
        <begin position="255"/>
        <end position="486"/>
    </location>
</feature>
<evidence type="ECO:0000313" key="6">
    <source>
        <dbReference type="Proteomes" id="UP000008206"/>
    </source>
</evidence>
<dbReference type="InterPro" id="IPR001091">
    <property type="entry name" value="RM_Methyltransferase"/>
</dbReference>
<dbReference type="PRINTS" id="PR00508">
    <property type="entry name" value="S21N4MTFRASE"/>
</dbReference>
<sequence>MAHISENAKPLQGKIINIDPQNLSLKQVDELTDVCLIWLPCFNDELLNNTPLQKIPHIIPQITEKLGGKATLIIVGEIIDLIQVQEQISSSLHFHHWIAIRRRRQEKLLTHNQHLPNSHFGALIYTKYQGSLQHTKTRIRYTYCPACDKTTKDYGGKKHTYHEDGTLLSDVWRDEDCDPNIDLTPIITRFADLFGIDSYQQLTVFDCRKRLPERRISTPPIELFLPENQLTEEYTNKILTGDCLDYLKKLPDNSIDFAFVDPPYNLKKQYSGYSDDLEIEQYFQWCDQWIREIARVLKPGRTCAILNIPLRAIRHFIFSKTLLQFQNWIVWDALAFPVRLIMPAHYTILCFSKGKPRELPGLMGESGITTTTSAPETFNALNPLADDFCLRSSCIKKRKNLNINDRTLLTDLWSDIHRLKHNSRRVDHPCQLPPHLMYRLISLFTEMGEVVLDCFNGAGTTTLAAHQIGRKYIGIEISPEYSKIAIDRHDEIVKGLDPFRKEDRILRAKNSPVPRLIKQKYQVSKKTLQLEVKRIAHELGYLPSREEVIQYGQFPIKYYDEYFSSWGEVCAAARTTGMKETRNLTTFK</sequence>
<dbReference type="GO" id="GO:0008170">
    <property type="term" value="F:N-methyltransferase activity"/>
    <property type="evidence" value="ECO:0007669"/>
    <property type="project" value="InterPro"/>
</dbReference>
<dbReference type="AlphaFoldDB" id="E0UGP9"/>
<dbReference type="GO" id="GO:0003677">
    <property type="term" value="F:DNA binding"/>
    <property type="evidence" value="ECO:0007669"/>
    <property type="project" value="InterPro"/>
</dbReference>
<evidence type="ECO:0000256" key="2">
    <source>
        <dbReference type="ARBA" id="ARBA00022603"/>
    </source>
</evidence>
<evidence type="ECO:0000256" key="3">
    <source>
        <dbReference type="ARBA" id="ARBA00022679"/>
    </source>
</evidence>
<dbReference type="Gene3D" id="3.40.50.150">
    <property type="entry name" value="Vaccinia Virus protein VP39"/>
    <property type="match status" value="1"/>
</dbReference>
<dbReference type="REBASE" id="27793">
    <property type="entry name" value="M.Csp7822ORF1255P"/>
</dbReference>
<evidence type="ECO:0000259" key="4">
    <source>
        <dbReference type="Pfam" id="PF01555"/>
    </source>
</evidence>
<name>E0UGP9_GLOV7</name>
<dbReference type="HOGENOM" id="CLU_463676_0_0_3"/>
<dbReference type="RefSeq" id="WP_013321365.1">
    <property type="nucleotide sequence ID" value="NC_014501.1"/>
</dbReference>
<evidence type="ECO:0000256" key="1">
    <source>
        <dbReference type="ARBA" id="ARBA00006594"/>
    </source>
</evidence>
<dbReference type="Pfam" id="PF18780">
    <property type="entry name" value="HNH_repeat"/>
    <property type="match status" value="1"/>
</dbReference>
<dbReference type="Pfam" id="PF01555">
    <property type="entry name" value="N6_N4_Mtase"/>
    <property type="match status" value="1"/>
</dbReference>
<comment type="similarity">
    <text evidence="1">Belongs to the N(4)/N(6)-methyltransferase family.</text>
</comment>
<dbReference type="GO" id="GO:0032259">
    <property type="term" value="P:methylation"/>
    <property type="evidence" value="ECO:0007669"/>
    <property type="project" value="UniProtKB-KW"/>
</dbReference>
<reference evidence="6" key="1">
    <citation type="journal article" date="2011" name="MBio">
        <title>Novel metabolic attributes of the genus Cyanothece, comprising a group of unicellular nitrogen-fixing Cyanobacteria.</title>
        <authorList>
            <person name="Bandyopadhyay A."/>
            <person name="Elvitigala T."/>
            <person name="Welsh E."/>
            <person name="Stockel J."/>
            <person name="Liberton M."/>
            <person name="Min H."/>
            <person name="Sherman L.A."/>
            <person name="Pakrasi H.B."/>
        </authorList>
    </citation>
    <scope>NUCLEOTIDE SEQUENCE [LARGE SCALE GENOMIC DNA]</scope>
    <source>
        <strain evidence="6">PCC 7822</strain>
    </source>
</reference>
<dbReference type="InterPro" id="IPR002941">
    <property type="entry name" value="DNA_methylase_N4/N6"/>
</dbReference>
<dbReference type="STRING" id="497965.Cyan7822_1255"/>
<dbReference type="eggNOG" id="COG2189">
    <property type="taxonomic scope" value="Bacteria"/>
</dbReference>
<keyword evidence="6" id="KW-1185">Reference proteome</keyword>
<dbReference type="Proteomes" id="UP000008206">
    <property type="component" value="Chromosome"/>
</dbReference>
<dbReference type="EMBL" id="CP002198">
    <property type="protein sequence ID" value="ADN13258.1"/>
    <property type="molecule type" value="Genomic_DNA"/>
</dbReference>
<dbReference type="InterPro" id="IPR002052">
    <property type="entry name" value="DNA_methylase_N6_adenine_CS"/>
</dbReference>
<gene>
    <name evidence="5" type="ordered locus">Cyan7822_1255</name>
</gene>
<protein>
    <submittedName>
        <fullName evidence="5">DNA methylase N-4/N-6 domain protein</fullName>
    </submittedName>
</protein>
<dbReference type="eggNOG" id="COG0863">
    <property type="taxonomic scope" value="Bacteria"/>
</dbReference>
<dbReference type="SUPFAM" id="SSF53335">
    <property type="entry name" value="S-adenosyl-L-methionine-dependent methyltransferases"/>
    <property type="match status" value="1"/>
</dbReference>
<proteinExistence type="inferred from homology"/>
<dbReference type="InterPro" id="IPR029063">
    <property type="entry name" value="SAM-dependent_MTases_sf"/>
</dbReference>
<accession>E0UGP9</accession>
<dbReference type="KEGG" id="cyj:Cyan7822_1255"/>